<dbReference type="AlphaFoldDB" id="A0A7X0JPR1"/>
<dbReference type="InterPro" id="IPR021074">
    <property type="entry name" value="Formate_DH_dsu"/>
</dbReference>
<sequence length="68" mass="7716">MNSQSLINMAKQIIANQAIADPREAADALVLHLKKFWAPQMRKELTEALEKNPDYSSDVLNHAIRDLQ</sequence>
<dbReference type="InParanoid" id="A0A7X0JPR1"/>
<name>A0A7X0JPR1_9GAMM</name>
<gene>
    <name evidence="1" type="ORF">HNR48_000326</name>
</gene>
<keyword evidence="2" id="KW-1185">Reference proteome</keyword>
<accession>A0A7X0JPR1</accession>
<dbReference type="EMBL" id="JACHHT010000001">
    <property type="protein sequence ID" value="MBB6520048.1"/>
    <property type="molecule type" value="Genomic_DNA"/>
</dbReference>
<dbReference type="Pfam" id="PF11390">
    <property type="entry name" value="FdsD"/>
    <property type="match status" value="1"/>
</dbReference>
<comment type="caution">
    <text evidence="1">The sequence shown here is derived from an EMBL/GenBank/DDBJ whole genome shotgun (WGS) entry which is preliminary data.</text>
</comment>
<organism evidence="1 2">
    <name type="scientific">Pseudoteredinibacter isoporae</name>
    <dbReference type="NCBI Taxonomy" id="570281"/>
    <lineage>
        <taxon>Bacteria</taxon>
        <taxon>Pseudomonadati</taxon>
        <taxon>Pseudomonadota</taxon>
        <taxon>Gammaproteobacteria</taxon>
        <taxon>Cellvibrionales</taxon>
        <taxon>Cellvibrionaceae</taxon>
        <taxon>Pseudoteredinibacter</taxon>
    </lineage>
</organism>
<dbReference type="RefSeq" id="WP_166852400.1">
    <property type="nucleotide sequence ID" value="NZ_JAAONY010000001.1"/>
</dbReference>
<reference evidence="1 2" key="1">
    <citation type="submission" date="2020-08" db="EMBL/GenBank/DDBJ databases">
        <title>Genomic Encyclopedia of Type Strains, Phase IV (KMG-IV): sequencing the most valuable type-strain genomes for metagenomic binning, comparative biology and taxonomic classification.</title>
        <authorList>
            <person name="Goeker M."/>
        </authorList>
    </citation>
    <scope>NUCLEOTIDE SEQUENCE [LARGE SCALE GENOMIC DNA]</scope>
    <source>
        <strain evidence="1 2">DSM 22368</strain>
    </source>
</reference>
<proteinExistence type="predicted"/>
<evidence type="ECO:0008006" key="3">
    <source>
        <dbReference type="Google" id="ProtNLM"/>
    </source>
</evidence>
<protein>
    <recommendedName>
        <fullName evidence="3">Formate dehydrogenase</fullName>
    </recommendedName>
</protein>
<dbReference type="Proteomes" id="UP000528457">
    <property type="component" value="Unassembled WGS sequence"/>
</dbReference>
<evidence type="ECO:0000313" key="1">
    <source>
        <dbReference type="EMBL" id="MBB6520048.1"/>
    </source>
</evidence>
<evidence type="ECO:0000313" key="2">
    <source>
        <dbReference type="Proteomes" id="UP000528457"/>
    </source>
</evidence>